<protein>
    <submittedName>
        <fullName evidence="1">GPI transamidase component PIG-S-related</fullName>
    </submittedName>
</protein>
<organism evidence="1 2">
    <name type="scientific">Melia azedarach</name>
    <name type="common">Chinaberry tree</name>
    <dbReference type="NCBI Taxonomy" id="155640"/>
    <lineage>
        <taxon>Eukaryota</taxon>
        <taxon>Viridiplantae</taxon>
        <taxon>Streptophyta</taxon>
        <taxon>Embryophyta</taxon>
        <taxon>Tracheophyta</taxon>
        <taxon>Spermatophyta</taxon>
        <taxon>Magnoliopsida</taxon>
        <taxon>eudicotyledons</taxon>
        <taxon>Gunneridae</taxon>
        <taxon>Pentapetalae</taxon>
        <taxon>rosids</taxon>
        <taxon>malvids</taxon>
        <taxon>Sapindales</taxon>
        <taxon>Meliaceae</taxon>
        <taxon>Melia</taxon>
    </lineage>
</organism>
<evidence type="ECO:0000313" key="1">
    <source>
        <dbReference type="EMBL" id="KAJ4728465.1"/>
    </source>
</evidence>
<reference evidence="1 2" key="1">
    <citation type="journal article" date="2023" name="Science">
        <title>Complex scaffold remodeling in plant triterpene biosynthesis.</title>
        <authorList>
            <person name="De La Pena R."/>
            <person name="Hodgson H."/>
            <person name="Liu J.C."/>
            <person name="Stephenson M.J."/>
            <person name="Martin A.C."/>
            <person name="Owen C."/>
            <person name="Harkess A."/>
            <person name="Leebens-Mack J."/>
            <person name="Jimenez L.E."/>
            <person name="Osbourn A."/>
            <person name="Sattely E.S."/>
        </authorList>
    </citation>
    <scope>NUCLEOTIDE SEQUENCE [LARGE SCALE GENOMIC DNA]</scope>
    <source>
        <strain evidence="2">cv. JPN11</strain>
        <tissue evidence="1">Leaf</tissue>
    </source>
</reference>
<accession>A0ACC1YXN6</accession>
<dbReference type="Proteomes" id="UP001164539">
    <property type="component" value="Chromosome 1"/>
</dbReference>
<comment type="caution">
    <text evidence="1">The sequence shown here is derived from an EMBL/GenBank/DDBJ whole genome shotgun (WGS) entry which is preliminary data.</text>
</comment>
<name>A0ACC1YXN6_MELAZ</name>
<evidence type="ECO:0000313" key="2">
    <source>
        <dbReference type="Proteomes" id="UP001164539"/>
    </source>
</evidence>
<dbReference type="EMBL" id="CM051394">
    <property type="protein sequence ID" value="KAJ4728465.1"/>
    <property type="molecule type" value="Genomic_DNA"/>
</dbReference>
<proteinExistence type="predicted"/>
<sequence length="602" mass="67392">MTEISPEISESSGTEPQEAAAPSDLDPSSIRATKPGVKRLFLTLSVLFSFLLGFPFLWKSVEIYRSALPFGEISEMESVPSLLFPCRFQAIFVNFNSNLNPNHLQRSILDHITKLTSNSSACGACANNLAVSVTVDSISHCKQTNLTDKYNYYRCGTISAVDIDTSKDDDDDVDELLRSVLGEKNVYSVVVVNGGGEKVKAVVGKYRHAWIKGSVEEKEETQLVSRIAEIFVNVFVNGGREEGSVHGEFMPVGADGRIVLSFNLLNAEPKDWVYDWDFEKIDETLLDPIIKVLGPIANITVESQVLYHTPKSSFSYWDEKWKSYIFSTKDLPFFVNSNEWHLDTSIAAGGQSKILQFVVYIPSAKECPLLLQLPNGEISETNGFISPMWGGVIVWNPHSCLKDSESKHPARHTMSHEDLQAVFEVFMGQFRQLFGLKSNNLYVGASGISHLLPSERGFTEWELDVLSRRHTCFNLHSCATTLGSLSRLVQSLPRMIIKDEIGKQVKYSLEAAKLAQSNASLGDCESSAVSSRQARSLAEDAFFHPSIMSISYYSFEHCFAVYSPFFLPVSMHVLLAALREWRRYKQEMAKYLTWKAKVKVNS</sequence>
<gene>
    <name evidence="1" type="ORF">OWV82_001390</name>
</gene>
<keyword evidence="2" id="KW-1185">Reference proteome</keyword>